<feature type="compositionally biased region" description="Polar residues" evidence="1">
    <location>
        <begin position="11"/>
        <end position="35"/>
    </location>
</feature>
<feature type="region of interest" description="Disordered" evidence="1">
    <location>
        <begin position="1259"/>
        <end position="1294"/>
    </location>
</feature>
<dbReference type="PROSITE" id="PS00973">
    <property type="entry name" value="USP_2"/>
    <property type="match status" value="1"/>
</dbReference>
<name>A0A6P7STL4_9MOLL</name>
<dbReference type="PANTHER" id="PTHR24006">
    <property type="entry name" value="UBIQUITIN CARBOXYL-TERMINAL HYDROLASE"/>
    <property type="match status" value="1"/>
</dbReference>
<dbReference type="InterPro" id="IPR029071">
    <property type="entry name" value="Ubiquitin-like_domsf"/>
</dbReference>
<dbReference type="InterPro" id="IPR057763">
    <property type="entry name" value="UBL_USP40"/>
</dbReference>
<dbReference type="InterPro" id="IPR050164">
    <property type="entry name" value="Peptidase_C19"/>
</dbReference>
<dbReference type="Pfam" id="PF14560">
    <property type="entry name" value="Ubiquitin_2"/>
    <property type="match status" value="1"/>
</dbReference>
<dbReference type="KEGG" id="osn:115216433"/>
<proteinExistence type="predicted"/>
<reference evidence="4" key="1">
    <citation type="submission" date="2025-08" db="UniProtKB">
        <authorList>
            <consortium name="RefSeq"/>
        </authorList>
    </citation>
    <scope>IDENTIFICATION</scope>
</reference>
<dbReference type="Proteomes" id="UP000515154">
    <property type="component" value="Linkage group LG10"/>
</dbReference>
<feature type="compositionally biased region" description="Polar residues" evidence="1">
    <location>
        <begin position="1279"/>
        <end position="1290"/>
    </location>
</feature>
<feature type="compositionally biased region" description="Low complexity" evidence="1">
    <location>
        <begin position="441"/>
        <end position="453"/>
    </location>
</feature>
<feature type="compositionally biased region" description="Basic residues" evidence="1">
    <location>
        <begin position="1199"/>
        <end position="1216"/>
    </location>
</feature>
<feature type="compositionally biased region" description="Polar residues" evidence="1">
    <location>
        <begin position="454"/>
        <end position="497"/>
    </location>
</feature>
<dbReference type="RefSeq" id="XP_029641625.1">
    <property type="nucleotide sequence ID" value="XM_029785765.2"/>
</dbReference>
<feature type="region of interest" description="Disordered" evidence="1">
    <location>
        <begin position="1"/>
        <end position="51"/>
    </location>
</feature>
<dbReference type="Pfam" id="PF25822">
    <property type="entry name" value="UBL_USP40"/>
    <property type="match status" value="1"/>
</dbReference>
<dbReference type="InterPro" id="IPR001394">
    <property type="entry name" value="Peptidase_C19_UCH"/>
</dbReference>
<dbReference type="SUPFAM" id="SSF54236">
    <property type="entry name" value="Ubiquitin-like"/>
    <property type="match status" value="1"/>
</dbReference>
<sequence length="1309" mass="146692">MFGNLFDEESYQNPQETHTPNQQHISCSGGSTSGDTELKAPSVTSPPPLARPQCRLAGLGNQGATCYLNSLLQTLFLTPEFRESLFSLGENELGKLSDRNNPDAKVRVIPLQLQRLFTQLLFADLRSISTVELTESFGWTNNEEMQQHDVQELNRILFSAIEDSLVGTSGQNLIHKLYHGQVVNKIICSECSNISERQEDFVDIPLSVSKDSSSLEQALSTLYCELETMDGNNKYYCNPCQKLVIAKKGAKLRSLPPIMSFSLLRFSYDFVKMQRFKETGKFTFPKFIDMSAFVDSPSSDDSSEYELFSLVIHRGSTHGGHYHAYIKDIDGLGTWTETCKEVVVHQSSSSPALVSTKQKDVNYQGLFNSHKAEGPALMLMNILLKADNHTLPVDKLCMEFVKYSGVSWNKHFKKQHGPITQFLHSHSDKFDFNADNTSVSLVSSPLSSNDSQSEFLQTNGYTTSSSDFSASLPKKSQSAEGTQTTLNTGLSSNSDVSPPQGPEAPVPDTPAVPTRKPCSGWFDFDDSDVSPINEADIEKQFMGRESAYMLFYRKTSHRPPSAWSNPAYKVPGYLLQKALLDNKNIEKERLTYDSSIHQIALQIHYSCYYEYRDGALHPCENHQPFQSLVMDKRKTVAELKAAVTELDQKAVQGPDIHIHRLKKLVAGCHLYEHLSADDSKVIESLPIKYGTKLFVWDGKQVQKQEIPVGIESEPILLTVIYGNPLQFSHAYSKSLSMADFKVLVSQRTGVSVKKISIKKLQQTGSQVSAIEICYSNNNSNEDQTLSALGLTDGDELVVEDKFCSGPSLTDWTITKRSKLLVSVENCCQQSTSSTVMVETDKDMLVSEVKDIALIKLGINKPLDETCLSIEKDLSSRKLPLWGEDMIQNVLAGTDHQLFLEDKPQLRRDEITVFVGFGASLTTTQADLELTLAKDETVEGCIGYIASKWDALLPVEGWHLRKVSWCGEPSTILNQLWATLESCQVNHGDRLLCERGKLPQKGNILISAWLFRTIDDEQAGVLSWLTITFQSLWNGSDNKAEKDSPIFLDNLEVSKMSTLEELKVRLMELPQLASVNNYYYLRLKVMEENEMKTILKGHNNTIQNLKLPDTCQIGVQVLAKSENLRPEEILLTIKQRLCDSREYKDPVEMVWDTGQGNSVDHLKRTIANFLLIPEKDVLLAKYFPSKCEWTVLKDSNTQHNNKKGTSRSRRKNQHRTTRTQCNPYCIKDGDLIAVKNISEETGELMDFSTAKDDENKAEMKLQNGHSKDESSNKKNCGVASASNQDNKSAVTKSRKACPEVGLTIKVDKFT</sequence>
<dbReference type="GO" id="GO:0004843">
    <property type="term" value="F:cysteine-type deubiquitinase activity"/>
    <property type="evidence" value="ECO:0007669"/>
    <property type="project" value="InterPro"/>
</dbReference>
<feature type="compositionally biased region" description="Pro residues" evidence="1">
    <location>
        <begin position="499"/>
        <end position="510"/>
    </location>
</feature>
<dbReference type="InterPro" id="IPR038765">
    <property type="entry name" value="Papain-like_cys_pep_sf"/>
</dbReference>
<evidence type="ECO:0000256" key="1">
    <source>
        <dbReference type="SAM" id="MobiDB-lite"/>
    </source>
</evidence>
<feature type="domain" description="USP" evidence="2">
    <location>
        <begin position="57"/>
        <end position="555"/>
    </location>
</feature>
<organism evidence="3 4">
    <name type="scientific">Octopus sinensis</name>
    <name type="common">East Asian common octopus</name>
    <dbReference type="NCBI Taxonomy" id="2607531"/>
    <lineage>
        <taxon>Eukaryota</taxon>
        <taxon>Metazoa</taxon>
        <taxon>Spiralia</taxon>
        <taxon>Lophotrochozoa</taxon>
        <taxon>Mollusca</taxon>
        <taxon>Cephalopoda</taxon>
        <taxon>Coleoidea</taxon>
        <taxon>Octopodiformes</taxon>
        <taxon>Octopoda</taxon>
        <taxon>Incirrata</taxon>
        <taxon>Octopodidae</taxon>
        <taxon>Octopus</taxon>
    </lineage>
</organism>
<keyword evidence="3" id="KW-1185">Reference proteome</keyword>
<feature type="region of interest" description="Disordered" evidence="1">
    <location>
        <begin position="441"/>
        <end position="513"/>
    </location>
</feature>
<feature type="compositionally biased region" description="Acidic residues" evidence="1">
    <location>
        <begin position="1"/>
        <end position="10"/>
    </location>
</feature>
<dbReference type="InterPro" id="IPR018200">
    <property type="entry name" value="USP_CS"/>
</dbReference>
<dbReference type="InterPro" id="IPR000626">
    <property type="entry name" value="Ubiquitin-like_dom"/>
</dbReference>
<dbReference type="PROSITE" id="PS50235">
    <property type="entry name" value="USP_3"/>
    <property type="match status" value="1"/>
</dbReference>
<dbReference type="PANTHER" id="PTHR24006:SF842">
    <property type="entry name" value="UBIQUITIN CARBOXYL-TERMINAL HYDROLASE 40"/>
    <property type="match status" value="1"/>
</dbReference>
<dbReference type="FunFam" id="3.90.70.10:FF:000043">
    <property type="entry name" value="Ubiquitin carboxyl-terminal hydrolase 40"/>
    <property type="match status" value="1"/>
</dbReference>
<evidence type="ECO:0000313" key="4">
    <source>
        <dbReference type="RefSeq" id="XP_029641625.1"/>
    </source>
</evidence>
<dbReference type="GO" id="GO:0005634">
    <property type="term" value="C:nucleus"/>
    <property type="evidence" value="ECO:0007669"/>
    <property type="project" value="TreeGrafter"/>
</dbReference>
<dbReference type="GO" id="GO:0016579">
    <property type="term" value="P:protein deubiquitination"/>
    <property type="evidence" value="ECO:0007669"/>
    <property type="project" value="InterPro"/>
</dbReference>
<dbReference type="InterPro" id="IPR028889">
    <property type="entry name" value="USP"/>
</dbReference>
<accession>A0A6P7STL4</accession>
<protein>
    <submittedName>
        <fullName evidence="4">Ubiquitin carboxyl-terminal hydrolase 40</fullName>
    </submittedName>
</protein>
<dbReference type="PROSITE" id="PS00972">
    <property type="entry name" value="USP_1"/>
    <property type="match status" value="1"/>
</dbReference>
<dbReference type="Pfam" id="PF00443">
    <property type="entry name" value="UCH"/>
    <property type="match status" value="1"/>
</dbReference>
<dbReference type="Gene3D" id="3.90.70.10">
    <property type="entry name" value="Cysteine proteinases"/>
    <property type="match status" value="2"/>
</dbReference>
<feature type="compositionally biased region" description="Basic and acidic residues" evidence="1">
    <location>
        <begin position="1259"/>
        <end position="1271"/>
    </location>
</feature>
<evidence type="ECO:0000259" key="2">
    <source>
        <dbReference type="PROSITE" id="PS50235"/>
    </source>
</evidence>
<dbReference type="GO" id="GO:0005829">
    <property type="term" value="C:cytosol"/>
    <property type="evidence" value="ECO:0007669"/>
    <property type="project" value="TreeGrafter"/>
</dbReference>
<dbReference type="SUPFAM" id="SSF54001">
    <property type="entry name" value="Cysteine proteinases"/>
    <property type="match status" value="1"/>
</dbReference>
<keyword evidence="4" id="KW-0378">Hydrolase</keyword>
<gene>
    <name evidence="4" type="primary">LOC115216433</name>
</gene>
<feature type="region of interest" description="Disordered" evidence="1">
    <location>
        <begin position="1193"/>
        <end position="1218"/>
    </location>
</feature>
<evidence type="ECO:0000313" key="3">
    <source>
        <dbReference type="Proteomes" id="UP000515154"/>
    </source>
</evidence>